<reference evidence="2" key="1">
    <citation type="submission" date="2020-05" db="EMBL/GenBank/DDBJ databases">
        <authorList>
            <person name="Chiriac C."/>
            <person name="Salcher M."/>
            <person name="Ghai R."/>
            <person name="Kavagutti S V."/>
        </authorList>
    </citation>
    <scope>NUCLEOTIDE SEQUENCE</scope>
</reference>
<dbReference type="InterPro" id="IPR057696">
    <property type="entry name" value="DUF7936"/>
</dbReference>
<sequence>MITYKWSIEKVIVTTNDAVTHVHWRCEGTDDVNELTAACASVRELILGDSFIPYLDLTEQQVLDWCYATETIEIKDVEGNLVETIIKHLKDDSEGQVAGQIANQILKKQAEPALPWTQEQL</sequence>
<evidence type="ECO:0000313" key="2">
    <source>
        <dbReference type="EMBL" id="CAB4240708.1"/>
    </source>
</evidence>
<dbReference type="EMBL" id="LR797813">
    <property type="protein sequence ID" value="CAB4240708.1"/>
    <property type="molecule type" value="Genomic_DNA"/>
</dbReference>
<name>A0A6J5T987_9CAUD</name>
<evidence type="ECO:0000259" key="1">
    <source>
        <dbReference type="Pfam" id="PF25590"/>
    </source>
</evidence>
<gene>
    <name evidence="2" type="ORF">UFOVP39_64</name>
</gene>
<feature type="domain" description="DUF7936" evidence="1">
    <location>
        <begin position="1"/>
        <end position="89"/>
    </location>
</feature>
<protein>
    <recommendedName>
        <fullName evidence="1">DUF7936 domain-containing protein</fullName>
    </recommendedName>
</protein>
<organism evidence="2">
    <name type="scientific">uncultured Caudovirales phage</name>
    <dbReference type="NCBI Taxonomy" id="2100421"/>
    <lineage>
        <taxon>Viruses</taxon>
        <taxon>Duplodnaviria</taxon>
        <taxon>Heunggongvirae</taxon>
        <taxon>Uroviricota</taxon>
        <taxon>Caudoviricetes</taxon>
        <taxon>Peduoviridae</taxon>
        <taxon>Maltschvirus</taxon>
        <taxon>Maltschvirus maltsch</taxon>
    </lineage>
</organism>
<accession>A0A6J5T987</accession>
<dbReference type="Pfam" id="PF25590">
    <property type="entry name" value="DUF7936"/>
    <property type="match status" value="1"/>
</dbReference>
<proteinExistence type="predicted"/>